<dbReference type="Pfam" id="PF00580">
    <property type="entry name" value="UvrD-helicase"/>
    <property type="match status" value="1"/>
</dbReference>
<feature type="domain" description="UvrD-like helicase ATP-binding" evidence="11">
    <location>
        <begin position="3"/>
        <end position="310"/>
    </location>
</feature>
<dbReference type="EMBL" id="DWXO01000038">
    <property type="protein sequence ID" value="HJB80080.1"/>
    <property type="molecule type" value="Genomic_DNA"/>
</dbReference>
<comment type="catalytic activity">
    <reaction evidence="7">
        <text>Couples ATP hydrolysis with the unwinding of duplex DNA by translocating in the 3'-5' direction.</text>
        <dbReference type="EC" id="5.6.2.4"/>
    </reaction>
</comment>
<dbReference type="SUPFAM" id="SSF52540">
    <property type="entry name" value="P-loop containing nucleoside triphosphate hydrolases"/>
    <property type="match status" value="1"/>
</dbReference>
<name>A0A9D2MLT1_9FIRM</name>
<dbReference type="PANTHER" id="PTHR11070:SF3">
    <property type="entry name" value="DNA 3'-5' HELICASE"/>
    <property type="match status" value="1"/>
</dbReference>
<dbReference type="InterPro" id="IPR000212">
    <property type="entry name" value="DNA_helicase_UvrD/REP"/>
</dbReference>
<comment type="similarity">
    <text evidence="1">Belongs to the helicase family. UvrD subfamily.</text>
</comment>
<comment type="catalytic activity">
    <reaction evidence="9">
        <text>ATP + H2O = ADP + phosphate + H(+)</text>
        <dbReference type="Rhea" id="RHEA:13065"/>
        <dbReference type="ChEBI" id="CHEBI:15377"/>
        <dbReference type="ChEBI" id="CHEBI:15378"/>
        <dbReference type="ChEBI" id="CHEBI:30616"/>
        <dbReference type="ChEBI" id="CHEBI:43474"/>
        <dbReference type="ChEBI" id="CHEBI:456216"/>
        <dbReference type="EC" id="5.6.2.4"/>
    </reaction>
</comment>
<dbReference type="InterPro" id="IPR014017">
    <property type="entry name" value="DNA_helicase_UvrD-like_C"/>
</dbReference>
<feature type="binding site" evidence="10">
    <location>
        <begin position="24"/>
        <end position="31"/>
    </location>
    <ligand>
        <name>ATP</name>
        <dbReference type="ChEBI" id="CHEBI:30616"/>
    </ligand>
</feature>
<evidence type="ECO:0000256" key="4">
    <source>
        <dbReference type="ARBA" id="ARBA00022806"/>
    </source>
</evidence>
<sequence length="645" mass="73523">MAIEITSEDIFTPEKLKSHFKIYAGPGAGKTHFLVENVKNIVTQNSAIVESRSRKVLCVTYTNAAVDEIKKRLDKFTDCVDVCTIHGFIIEHIIQPFQQDLISLMESDFGISVRAKGKITSQIEGLGILHGIDKNEIYEYVKKLNPSEFSSDVFDYSKKAMGEIQTDNNSFADSVIKGETRQVKLKAPSKIAECHIIPLKQYVWSVVRKLTHDEVLYFGYRILETNPTALYAIRVKFPFIFVDEFQDTNPIQTLLIKLIGQRSTIVGVIGDIAQSIYSFQGARPTDFGTFSIEGQRPIEEYVINRNRRSTANIVNLCNFLRQSDNKVKQVSKRAYNSEDEKAKAEAKKIHFLIGSSQNVQGIIQAVIQDGGVVLTRAWAAAFDYIRDIDDEQSELLKSIYSSYRPSPIQLRDEIVEHNNVTWVRAFRFIFMLWEGYLNGSFIDILRSLQLYGSIDPQKITPKVIYQIGKISKDIFSTIGDDTCTVSIIEAFNSKIKEQEYIDLRKAVFDDDFEIPLFDEYDDSRRDLINGLHWGTSHKLFTEVFSEDSKYMTVHQAKGLEWDKVIVSVTPNKFDKIKLSALFSRPQLIDETPSDEFTRMYYVACSRAKEDLYIHIKTGCSSDTIETAIASFVAQTKMQIAYEIVS</sequence>
<keyword evidence="2 10" id="KW-0547">Nucleotide-binding</keyword>
<evidence type="ECO:0000256" key="6">
    <source>
        <dbReference type="ARBA" id="ARBA00023235"/>
    </source>
</evidence>
<dbReference type="GO" id="GO:0000725">
    <property type="term" value="P:recombinational repair"/>
    <property type="evidence" value="ECO:0007669"/>
    <property type="project" value="TreeGrafter"/>
</dbReference>
<dbReference type="InterPro" id="IPR027417">
    <property type="entry name" value="P-loop_NTPase"/>
</dbReference>
<comment type="caution">
    <text evidence="12">The sequence shown here is derived from an EMBL/GenBank/DDBJ whole genome shotgun (WGS) entry which is preliminary data.</text>
</comment>
<dbReference type="PANTHER" id="PTHR11070">
    <property type="entry name" value="UVRD / RECB / PCRA DNA HELICASE FAMILY MEMBER"/>
    <property type="match status" value="1"/>
</dbReference>
<protein>
    <recommendedName>
        <fullName evidence="8">DNA 3'-5' helicase</fullName>
        <ecNumber evidence="8">5.6.2.4</ecNumber>
    </recommendedName>
</protein>
<dbReference type="PROSITE" id="PS51198">
    <property type="entry name" value="UVRD_HELICASE_ATP_BIND"/>
    <property type="match status" value="1"/>
</dbReference>
<gene>
    <name evidence="12" type="ORF">H9712_03765</name>
</gene>
<dbReference type="Gene3D" id="1.10.10.160">
    <property type="match status" value="1"/>
</dbReference>
<evidence type="ECO:0000256" key="7">
    <source>
        <dbReference type="ARBA" id="ARBA00034617"/>
    </source>
</evidence>
<dbReference type="AlphaFoldDB" id="A0A9D2MLT1"/>
<organism evidence="12 13">
    <name type="scientific">Candidatus Flavonifractor intestinigallinarum</name>
    <dbReference type="NCBI Taxonomy" id="2838586"/>
    <lineage>
        <taxon>Bacteria</taxon>
        <taxon>Bacillati</taxon>
        <taxon>Bacillota</taxon>
        <taxon>Clostridia</taxon>
        <taxon>Eubacteriales</taxon>
        <taxon>Oscillospiraceae</taxon>
        <taxon>Flavonifractor</taxon>
    </lineage>
</organism>
<dbReference type="GO" id="GO:0005524">
    <property type="term" value="F:ATP binding"/>
    <property type="evidence" value="ECO:0007669"/>
    <property type="project" value="UniProtKB-UniRule"/>
</dbReference>
<evidence type="ECO:0000259" key="11">
    <source>
        <dbReference type="PROSITE" id="PS51198"/>
    </source>
</evidence>
<dbReference type="InterPro" id="IPR013986">
    <property type="entry name" value="DExx_box_DNA_helicase_dom_sf"/>
</dbReference>
<evidence type="ECO:0000313" key="12">
    <source>
        <dbReference type="EMBL" id="HJB80080.1"/>
    </source>
</evidence>
<evidence type="ECO:0000256" key="5">
    <source>
        <dbReference type="ARBA" id="ARBA00022840"/>
    </source>
</evidence>
<dbReference type="GO" id="GO:0043138">
    <property type="term" value="F:3'-5' DNA helicase activity"/>
    <property type="evidence" value="ECO:0007669"/>
    <property type="project" value="UniProtKB-EC"/>
</dbReference>
<proteinExistence type="inferred from homology"/>
<dbReference type="Proteomes" id="UP000823921">
    <property type="component" value="Unassembled WGS sequence"/>
</dbReference>
<evidence type="ECO:0000256" key="1">
    <source>
        <dbReference type="ARBA" id="ARBA00009922"/>
    </source>
</evidence>
<evidence type="ECO:0000256" key="10">
    <source>
        <dbReference type="PROSITE-ProRule" id="PRU00560"/>
    </source>
</evidence>
<keyword evidence="3 10" id="KW-0378">Hydrolase</keyword>
<dbReference type="GO" id="GO:0005829">
    <property type="term" value="C:cytosol"/>
    <property type="evidence" value="ECO:0007669"/>
    <property type="project" value="TreeGrafter"/>
</dbReference>
<evidence type="ECO:0000256" key="3">
    <source>
        <dbReference type="ARBA" id="ARBA00022801"/>
    </source>
</evidence>
<dbReference type="GO" id="GO:0003677">
    <property type="term" value="F:DNA binding"/>
    <property type="evidence" value="ECO:0007669"/>
    <property type="project" value="InterPro"/>
</dbReference>
<keyword evidence="4 10" id="KW-0347">Helicase</keyword>
<accession>A0A9D2MLT1</accession>
<evidence type="ECO:0000256" key="2">
    <source>
        <dbReference type="ARBA" id="ARBA00022741"/>
    </source>
</evidence>
<evidence type="ECO:0000256" key="9">
    <source>
        <dbReference type="ARBA" id="ARBA00048988"/>
    </source>
</evidence>
<dbReference type="EC" id="5.6.2.4" evidence="8"/>
<evidence type="ECO:0000313" key="13">
    <source>
        <dbReference type="Proteomes" id="UP000823921"/>
    </source>
</evidence>
<reference evidence="12" key="2">
    <citation type="submission" date="2021-04" db="EMBL/GenBank/DDBJ databases">
        <authorList>
            <person name="Gilroy R."/>
        </authorList>
    </citation>
    <scope>NUCLEOTIDE SEQUENCE</scope>
    <source>
        <strain evidence="12">CHK192-8294</strain>
    </source>
</reference>
<dbReference type="GO" id="GO:0016787">
    <property type="term" value="F:hydrolase activity"/>
    <property type="evidence" value="ECO:0007669"/>
    <property type="project" value="UniProtKB-UniRule"/>
</dbReference>
<dbReference type="InterPro" id="IPR014016">
    <property type="entry name" value="UvrD-like_ATP-bd"/>
</dbReference>
<keyword evidence="5 10" id="KW-0067">ATP-binding</keyword>
<reference evidence="12" key="1">
    <citation type="journal article" date="2021" name="PeerJ">
        <title>Extensive microbial diversity within the chicken gut microbiome revealed by metagenomics and culture.</title>
        <authorList>
            <person name="Gilroy R."/>
            <person name="Ravi A."/>
            <person name="Getino M."/>
            <person name="Pursley I."/>
            <person name="Horton D.L."/>
            <person name="Alikhan N.F."/>
            <person name="Baker D."/>
            <person name="Gharbi K."/>
            <person name="Hall N."/>
            <person name="Watson M."/>
            <person name="Adriaenssens E.M."/>
            <person name="Foster-Nyarko E."/>
            <person name="Jarju S."/>
            <person name="Secka A."/>
            <person name="Antonio M."/>
            <person name="Oren A."/>
            <person name="Chaudhuri R.R."/>
            <person name="La Ragione R."/>
            <person name="Hildebrand F."/>
            <person name="Pallen M.J."/>
        </authorList>
    </citation>
    <scope>NUCLEOTIDE SEQUENCE</scope>
    <source>
        <strain evidence="12">CHK192-8294</strain>
    </source>
</reference>
<evidence type="ECO:0000256" key="8">
    <source>
        <dbReference type="ARBA" id="ARBA00034808"/>
    </source>
</evidence>
<dbReference type="Pfam" id="PF13361">
    <property type="entry name" value="UvrD_C"/>
    <property type="match status" value="1"/>
</dbReference>
<keyword evidence="6" id="KW-0413">Isomerase</keyword>
<dbReference type="Gene3D" id="3.40.50.300">
    <property type="entry name" value="P-loop containing nucleotide triphosphate hydrolases"/>
    <property type="match status" value="2"/>
</dbReference>